<reference evidence="1" key="1">
    <citation type="submission" date="2010-07" db="EMBL/GenBank/DDBJ databases">
        <title>Complete sequence of Clostridium saccharolyticum WM1.</title>
        <authorList>
            <consortium name="US DOE Joint Genome Institute"/>
            <person name="Lucas S."/>
            <person name="Copeland A."/>
            <person name="Lapidus A."/>
            <person name="Cheng J.-F."/>
            <person name="Bruce D."/>
            <person name="Goodwin L."/>
            <person name="Pitluck S."/>
            <person name="Chertkov O."/>
            <person name="Detter J.C."/>
            <person name="Han C."/>
            <person name="Tapia R."/>
            <person name="Land M."/>
            <person name="Hauser L."/>
            <person name="Chang Y.-J."/>
            <person name="Jeffries C."/>
            <person name="Kyrpides N."/>
            <person name="Ivanova N."/>
            <person name="Mikhailova N."/>
            <person name="Mouttaki H."/>
            <person name="Lin L."/>
            <person name="Zhou J."/>
            <person name="Hemme C.L."/>
            <person name="Woyke T."/>
        </authorList>
    </citation>
    <scope>NUCLEOTIDE SEQUENCE [LARGE SCALE GENOMIC DNA]</scope>
    <source>
        <strain evidence="1">WM1</strain>
    </source>
</reference>
<dbReference type="eggNOG" id="COG5301">
    <property type="taxonomic scope" value="Bacteria"/>
</dbReference>
<accession>D9R644</accession>
<proteinExistence type="predicted"/>
<evidence type="ECO:0000313" key="2">
    <source>
        <dbReference type="Proteomes" id="UP000001662"/>
    </source>
</evidence>
<dbReference type="KEGG" id="csh:Closa_0859"/>
<gene>
    <name evidence="1" type="ordered locus">Closa_0859</name>
</gene>
<dbReference type="Proteomes" id="UP000001662">
    <property type="component" value="Chromosome"/>
</dbReference>
<sequence>MSMGKVIIAGGSGSGAGSDECTATKAEVLKGYSVISADSDDEVVEGSLELTGDASDSQVLEGKTYYNTNPKIKRNGSMVNHGAVSLSLNAGTSYTVPAGFHNGGGKVVANSLVSQTSATATSAKILSGQTAWANGSKVTGTIPIQGADVSGTDRAWATNMSNWAGTVNLGVRNGHYLNGVNWIQANIPEYQPWNIKKGVNIGGIVGTFEGYVPTANDLYIRGNNISGFTSTDKNKFSFETGQINYSGVVNGSWGSYASMSVDNINLTGKSYLNIQFSLTKTDDSGENFNLAIVKPGTTLYNSQLGLVSHPTNTYVVDKVLSIPLSQIQMVVKIGVYFYTKSGTSFNGTIQRIWLN</sequence>
<keyword evidence="2" id="KW-1185">Reference proteome</keyword>
<evidence type="ECO:0000313" key="1">
    <source>
        <dbReference type="EMBL" id="ADL03478.1"/>
    </source>
</evidence>
<dbReference type="STRING" id="610130.Closa_0859"/>
<dbReference type="EMBL" id="CP002109">
    <property type="protein sequence ID" value="ADL03478.1"/>
    <property type="molecule type" value="Genomic_DNA"/>
</dbReference>
<dbReference type="AlphaFoldDB" id="D9R644"/>
<organism evidence="1 2">
    <name type="scientific">Lacrimispora saccharolytica (strain ATCC 35040 / DSM 2544 / NRCC 2533 / WM1)</name>
    <name type="common">Clostridium saccharolyticum</name>
    <dbReference type="NCBI Taxonomy" id="610130"/>
    <lineage>
        <taxon>Bacteria</taxon>
        <taxon>Bacillati</taxon>
        <taxon>Bacillota</taxon>
        <taxon>Clostridia</taxon>
        <taxon>Lachnospirales</taxon>
        <taxon>Lachnospiraceae</taxon>
        <taxon>Lacrimispora</taxon>
    </lineage>
</organism>
<dbReference type="PaxDb" id="610130-Closa_0859"/>
<protein>
    <submittedName>
        <fullName evidence="1">Uncharacterized protein</fullName>
    </submittedName>
</protein>
<name>D9R644_LACSW</name>
<dbReference type="HOGENOM" id="CLU_780120_0_0_9"/>